<keyword evidence="7" id="KW-1185">Reference proteome</keyword>
<dbReference type="AlphaFoldDB" id="A0A077ZSW6"/>
<evidence type="ECO:0000256" key="1">
    <source>
        <dbReference type="ARBA" id="ARBA00022490"/>
    </source>
</evidence>
<keyword evidence="1" id="KW-0963">Cytoplasm</keyword>
<dbReference type="OrthoDB" id="288440at2759"/>
<gene>
    <name evidence="6" type="primary">Contig71.g86</name>
    <name evidence="6" type="ORF">STYLEM_1365</name>
</gene>
<protein>
    <recommendedName>
        <fullName evidence="5">PCI domain-containing protein</fullName>
    </recommendedName>
</protein>
<dbReference type="PANTHER" id="PTHR10317">
    <property type="entry name" value="EUKARYOTIC TRANSLATION INITIATION FACTOR 3 SUBUNIT E"/>
    <property type="match status" value="1"/>
</dbReference>
<dbReference type="InParanoid" id="A0A077ZSW6"/>
<dbReference type="InterPro" id="IPR016650">
    <property type="entry name" value="eIF3e"/>
</dbReference>
<dbReference type="GO" id="GO:0003743">
    <property type="term" value="F:translation initiation factor activity"/>
    <property type="evidence" value="ECO:0007669"/>
    <property type="project" value="UniProtKB-KW"/>
</dbReference>
<dbReference type="PROSITE" id="PS50250">
    <property type="entry name" value="PCI"/>
    <property type="match status" value="1"/>
</dbReference>
<dbReference type="InterPro" id="IPR000717">
    <property type="entry name" value="PCI_dom"/>
</dbReference>
<evidence type="ECO:0000256" key="2">
    <source>
        <dbReference type="ARBA" id="ARBA00022540"/>
    </source>
</evidence>
<evidence type="ECO:0000313" key="7">
    <source>
        <dbReference type="Proteomes" id="UP000039865"/>
    </source>
</evidence>
<evidence type="ECO:0000313" key="6">
    <source>
        <dbReference type="EMBL" id="CDW72405.1"/>
    </source>
</evidence>
<dbReference type="EMBL" id="CCKQ01001313">
    <property type="protein sequence ID" value="CDW72405.1"/>
    <property type="molecule type" value="Genomic_DNA"/>
</dbReference>
<reference evidence="6 7" key="1">
    <citation type="submission" date="2014-06" db="EMBL/GenBank/DDBJ databases">
        <authorList>
            <person name="Swart Estienne"/>
        </authorList>
    </citation>
    <scope>NUCLEOTIDE SEQUENCE [LARGE SCALE GENOMIC DNA]</scope>
    <source>
        <strain evidence="6 7">130c</strain>
    </source>
</reference>
<sequence length="597" mass="69873">MTSTTESHIAQIKRLAPYLDSHILLQFLKNHVPNSDKLQEQLTNSLLISQKEKVQQLEEDAKNEASKLLTLLNNHQEFQKLRSDREFTLEKLQEDKGIQLQDCKKLFAYAKLQYEAGEYKSAEKYLFHLKEILTQEQQTQIEFVLQVFWGLLSSEILLQREKQTVENTTLRKLKEFIEKLQQEQVHSYQESMSHKAWLLHQILVYSFSNNYTDLFADILTNRAVYGTVFLNIIQIKSQYLLRYLVASLLLKREVDELLETALPIILQEKDQYSDVFTEFIEALYEDFDFDRAQSLVQKIAEEAQNDLLLKNFATQLQNQAGLLVYEVKSQIYKSVDLSQLAADTGKDHTEALHLLEENMKEEGFSVDVTPDQKTFTLVGQLADTKGRIEMKTNLMVQRTIQLNEHYQKQLQFLKTQQNLQALDGFVTGLTLPHFLSENVYMTLATCFLRPHLKFKEYLDNKPEDMALSTQVLDQYVKDTLTSFLKFFVIIGPVIYYTHIKKEEVQLLEKDKDNVPIMTTKDKYSQILIKMKEKELSEAGEHLASEKKQISFQDYEKFIEQLEKEKKFQVLERNNPDSLLYGKEKGEELQQLKHAKEL</sequence>
<dbReference type="GO" id="GO:0005852">
    <property type="term" value="C:eukaryotic translation initiation factor 3 complex"/>
    <property type="evidence" value="ECO:0007669"/>
    <property type="project" value="InterPro"/>
</dbReference>
<accession>A0A077ZSW6</accession>
<evidence type="ECO:0000259" key="5">
    <source>
        <dbReference type="PROSITE" id="PS50250"/>
    </source>
</evidence>
<organism evidence="6 7">
    <name type="scientific">Stylonychia lemnae</name>
    <name type="common">Ciliate</name>
    <dbReference type="NCBI Taxonomy" id="5949"/>
    <lineage>
        <taxon>Eukaryota</taxon>
        <taxon>Sar</taxon>
        <taxon>Alveolata</taxon>
        <taxon>Ciliophora</taxon>
        <taxon>Intramacronucleata</taxon>
        <taxon>Spirotrichea</taxon>
        <taxon>Stichotrichia</taxon>
        <taxon>Sporadotrichida</taxon>
        <taxon>Oxytrichidae</taxon>
        <taxon>Stylonychinae</taxon>
        <taxon>Stylonychia</taxon>
    </lineage>
</organism>
<dbReference type="FunCoup" id="A0A077ZSW6">
    <property type="interactions" value="582"/>
</dbReference>
<dbReference type="SMART" id="SM01186">
    <property type="entry name" value="eIF3_N"/>
    <property type="match status" value="1"/>
</dbReference>
<keyword evidence="4" id="KW-0175">Coiled coil</keyword>
<feature type="domain" description="PCI" evidence="5">
    <location>
        <begin position="203"/>
        <end position="384"/>
    </location>
</feature>
<evidence type="ECO:0000256" key="3">
    <source>
        <dbReference type="ARBA" id="ARBA00022917"/>
    </source>
</evidence>
<dbReference type="InterPro" id="IPR019010">
    <property type="entry name" value="eIF3e_N"/>
</dbReference>
<keyword evidence="3" id="KW-0648">Protein biosynthesis</keyword>
<feature type="coiled-coil region" evidence="4">
    <location>
        <begin position="47"/>
        <end position="74"/>
    </location>
</feature>
<name>A0A077ZSW6_STYLE</name>
<keyword evidence="2" id="KW-0396">Initiation factor</keyword>
<proteinExistence type="predicted"/>
<evidence type="ECO:0000256" key="4">
    <source>
        <dbReference type="SAM" id="Coils"/>
    </source>
</evidence>
<dbReference type="Proteomes" id="UP000039865">
    <property type="component" value="Unassembled WGS sequence"/>
</dbReference>